<evidence type="ECO:0000256" key="3">
    <source>
        <dbReference type="PIRNR" id="PIRNR001365"/>
    </source>
</evidence>
<organism evidence="5 8">
    <name type="scientific">Allgaiera indica</name>
    <dbReference type="NCBI Taxonomy" id="765699"/>
    <lineage>
        <taxon>Bacteria</taxon>
        <taxon>Pseudomonadati</taxon>
        <taxon>Pseudomonadota</taxon>
        <taxon>Alphaproteobacteria</taxon>
        <taxon>Rhodobacterales</taxon>
        <taxon>Paracoccaceae</taxon>
        <taxon>Allgaiera</taxon>
    </lineage>
</organism>
<evidence type="ECO:0000256" key="1">
    <source>
        <dbReference type="ARBA" id="ARBA00007592"/>
    </source>
</evidence>
<dbReference type="InterPro" id="IPR002220">
    <property type="entry name" value="DapA-like"/>
</dbReference>
<dbReference type="PRINTS" id="PR00146">
    <property type="entry name" value="DHPICSNTHASE"/>
</dbReference>
<dbReference type="PIRSF" id="PIRSF001365">
    <property type="entry name" value="DHDPS"/>
    <property type="match status" value="1"/>
</dbReference>
<dbReference type="SMART" id="SM01130">
    <property type="entry name" value="DHDPS"/>
    <property type="match status" value="1"/>
</dbReference>
<evidence type="ECO:0000313" key="5">
    <source>
        <dbReference type="EMBL" id="GHE01516.1"/>
    </source>
</evidence>
<dbReference type="AlphaFoldDB" id="A0AAN4URU0"/>
<proteinExistence type="inferred from homology"/>
<reference evidence="6 7" key="2">
    <citation type="submission" date="2016-10" db="EMBL/GenBank/DDBJ databases">
        <authorList>
            <person name="Varghese N."/>
            <person name="Submissions S."/>
        </authorList>
    </citation>
    <scope>NUCLEOTIDE SEQUENCE [LARGE SCALE GENOMIC DNA]</scope>
    <source>
        <strain evidence="6 7">DSM 24802</strain>
    </source>
</reference>
<dbReference type="Pfam" id="PF00701">
    <property type="entry name" value="DHDPS"/>
    <property type="match status" value="1"/>
</dbReference>
<evidence type="ECO:0000313" key="6">
    <source>
        <dbReference type="EMBL" id="SDW88107.1"/>
    </source>
</evidence>
<keyword evidence="2 3" id="KW-0456">Lyase</keyword>
<dbReference type="PANTHER" id="PTHR12128">
    <property type="entry name" value="DIHYDRODIPICOLINATE SYNTHASE"/>
    <property type="match status" value="1"/>
</dbReference>
<dbReference type="RefSeq" id="WP_035844208.1">
    <property type="nucleotide sequence ID" value="NZ_BNAB01000006.1"/>
</dbReference>
<dbReference type="Gene3D" id="3.20.20.70">
    <property type="entry name" value="Aldolase class I"/>
    <property type="match status" value="1"/>
</dbReference>
<dbReference type="GO" id="GO:0005829">
    <property type="term" value="C:cytosol"/>
    <property type="evidence" value="ECO:0007669"/>
    <property type="project" value="TreeGrafter"/>
</dbReference>
<dbReference type="Proteomes" id="UP000199541">
    <property type="component" value="Unassembled WGS sequence"/>
</dbReference>
<evidence type="ECO:0000313" key="7">
    <source>
        <dbReference type="Proteomes" id="UP000199541"/>
    </source>
</evidence>
<dbReference type="EMBL" id="FNOB01000007">
    <property type="protein sequence ID" value="SDW88107.1"/>
    <property type="molecule type" value="Genomic_DNA"/>
</dbReference>
<comment type="caution">
    <text evidence="5">The sequence shown here is derived from an EMBL/GenBank/DDBJ whole genome shotgun (WGS) entry which is preliminary data.</text>
</comment>
<dbReference type="CDD" id="cd00408">
    <property type="entry name" value="DHDPS-like"/>
    <property type="match status" value="1"/>
</dbReference>
<protein>
    <submittedName>
        <fullName evidence="6">4-hydroxy-tetrahydrodipicolinate synthase</fullName>
    </submittedName>
    <submittedName>
        <fullName evidence="5">Dihydrodipicolinate synthase family protein</fullName>
    </submittedName>
</protein>
<feature type="binding site" evidence="4">
    <location>
        <position position="213"/>
    </location>
    <ligand>
        <name>pyruvate</name>
        <dbReference type="ChEBI" id="CHEBI:15361"/>
    </ligand>
</feature>
<comment type="similarity">
    <text evidence="1 3">Belongs to the DapA family.</text>
</comment>
<evidence type="ECO:0000256" key="2">
    <source>
        <dbReference type="ARBA" id="ARBA00023239"/>
    </source>
</evidence>
<accession>A0AAN4URU0</accession>
<dbReference type="Proteomes" id="UP000634647">
    <property type="component" value="Unassembled WGS sequence"/>
</dbReference>
<dbReference type="SUPFAM" id="SSF51569">
    <property type="entry name" value="Aldolase"/>
    <property type="match status" value="1"/>
</dbReference>
<evidence type="ECO:0000256" key="4">
    <source>
        <dbReference type="PIRSR" id="PIRSR001365-2"/>
    </source>
</evidence>
<reference evidence="5" key="3">
    <citation type="submission" date="2023-06" db="EMBL/GenBank/DDBJ databases">
        <authorList>
            <person name="Sun Q."/>
            <person name="Zhou Y."/>
        </authorList>
    </citation>
    <scope>NUCLEOTIDE SEQUENCE</scope>
    <source>
        <strain evidence="5">CGMCC 1.10859</strain>
    </source>
</reference>
<name>A0AAN4URU0_9RHOB</name>
<dbReference type="EMBL" id="BNAB01000006">
    <property type="protein sequence ID" value="GHE01516.1"/>
    <property type="molecule type" value="Genomic_DNA"/>
</dbReference>
<dbReference type="GO" id="GO:0008840">
    <property type="term" value="F:4-hydroxy-tetrahydrodipicolinate synthase activity"/>
    <property type="evidence" value="ECO:0007669"/>
    <property type="project" value="TreeGrafter"/>
</dbReference>
<evidence type="ECO:0000313" key="8">
    <source>
        <dbReference type="Proteomes" id="UP000634647"/>
    </source>
</evidence>
<sequence length="307" mass="32173">MLSEAAHGVFTIACTPFLPDGALDHASVASMTEFYLQRGATGLTLLGVMGEAPKLTQAESLEVVRGVAEVVAGAVPIVVGVSAPGFAAMAELAAGAMQAGAAGVMVAPPSSLRTDSQILDYYGNVARMLGDTPFVLQDFPLVTGVQIAPDVLLKIFAAHPTCVMLKHEDWPGLDKISALRRASDRGARRVSILCGNGGQFLPEELARGADGAMTGFAFPEMMAGVVAAHQAGDRARAQDIFDAYLPLVRYEAQPGRGLAIRKHILALRGAIKHADLRAPGAGLNPDAIAEVAFLIDRQERRLAELGL</sequence>
<dbReference type="InterPro" id="IPR013785">
    <property type="entry name" value="Aldolase_TIM"/>
</dbReference>
<reference evidence="5" key="1">
    <citation type="journal article" date="2014" name="Int. J. Syst. Evol. Microbiol.">
        <title>Complete genome sequence of Corynebacterium casei LMG S-19264T (=DSM 44701T), isolated from a smear-ripened cheese.</title>
        <authorList>
            <consortium name="US DOE Joint Genome Institute (JGI-PGF)"/>
            <person name="Walter F."/>
            <person name="Albersmeier A."/>
            <person name="Kalinowski J."/>
            <person name="Ruckert C."/>
        </authorList>
    </citation>
    <scope>NUCLEOTIDE SEQUENCE</scope>
    <source>
        <strain evidence="5">CGMCC 1.10859</strain>
    </source>
</reference>
<keyword evidence="7" id="KW-1185">Reference proteome</keyword>
<dbReference type="PANTHER" id="PTHR12128:SF66">
    <property type="entry name" value="4-HYDROXY-2-OXOGLUTARATE ALDOLASE, MITOCHONDRIAL"/>
    <property type="match status" value="1"/>
</dbReference>
<gene>
    <name evidence="5" type="ORF">GCM10008024_17300</name>
    <name evidence="6" type="ORF">SAMN05444006_107192</name>
</gene>